<organism evidence="7 8">
    <name type="scientific">Diploscapter pachys</name>
    <dbReference type="NCBI Taxonomy" id="2018661"/>
    <lineage>
        <taxon>Eukaryota</taxon>
        <taxon>Metazoa</taxon>
        <taxon>Ecdysozoa</taxon>
        <taxon>Nematoda</taxon>
        <taxon>Chromadorea</taxon>
        <taxon>Rhabditida</taxon>
        <taxon>Rhabditina</taxon>
        <taxon>Rhabditomorpha</taxon>
        <taxon>Rhabditoidea</taxon>
        <taxon>Rhabditidae</taxon>
        <taxon>Diploscapter</taxon>
    </lineage>
</organism>
<dbReference type="AlphaFoldDB" id="A0A2A2LXW1"/>
<dbReference type="EMBL" id="LIAE01006338">
    <property type="protein sequence ID" value="PAV91029.1"/>
    <property type="molecule type" value="Genomic_DNA"/>
</dbReference>
<comment type="caution">
    <text evidence="7">The sequence shown here is derived from an EMBL/GenBank/DDBJ whole genome shotgun (WGS) entry which is preliminary data.</text>
</comment>
<evidence type="ECO:0000256" key="4">
    <source>
        <dbReference type="PROSITE-ProRule" id="PRU00449"/>
    </source>
</evidence>
<evidence type="ECO:0000313" key="7">
    <source>
        <dbReference type="EMBL" id="PAV91029.1"/>
    </source>
</evidence>
<protein>
    <recommendedName>
        <fullName evidence="6">AN1-type domain-containing protein</fullName>
    </recommendedName>
</protein>
<accession>A0A2A2LXW1</accession>
<dbReference type="OrthoDB" id="428577at2759"/>
<dbReference type="SUPFAM" id="SSF118310">
    <property type="entry name" value="AN1-like Zinc finger"/>
    <property type="match status" value="1"/>
</dbReference>
<dbReference type="GO" id="GO:0008270">
    <property type="term" value="F:zinc ion binding"/>
    <property type="evidence" value="ECO:0007669"/>
    <property type="project" value="UniProtKB-KW"/>
</dbReference>
<evidence type="ECO:0000256" key="1">
    <source>
        <dbReference type="ARBA" id="ARBA00022723"/>
    </source>
</evidence>
<evidence type="ECO:0000256" key="5">
    <source>
        <dbReference type="SAM" id="MobiDB-lite"/>
    </source>
</evidence>
<dbReference type="InterPro" id="IPR035896">
    <property type="entry name" value="AN1-like_Znf"/>
</dbReference>
<gene>
    <name evidence="7" type="ORF">WR25_25707</name>
</gene>
<dbReference type="SMART" id="SM00154">
    <property type="entry name" value="ZnF_AN1"/>
    <property type="match status" value="1"/>
</dbReference>
<feature type="region of interest" description="Disordered" evidence="5">
    <location>
        <begin position="1"/>
        <end position="51"/>
    </location>
</feature>
<keyword evidence="1" id="KW-0479">Metal-binding</keyword>
<keyword evidence="2 4" id="KW-0863">Zinc-finger</keyword>
<reference evidence="7 8" key="1">
    <citation type="journal article" date="2017" name="Curr. Biol.">
        <title>Genome architecture and evolution of a unichromosomal asexual nematode.</title>
        <authorList>
            <person name="Fradin H."/>
            <person name="Zegar C."/>
            <person name="Gutwein M."/>
            <person name="Lucas J."/>
            <person name="Kovtun M."/>
            <person name="Corcoran D."/>
            <person name="Baugh L.R."/>
            <person name="Kiontke K."/>
            <person name="Gunsalus K."/>
            <person name="Fitch D.H."/>
            <person name="Piano F."/>
        </authorList>
    </citation>
    <scope>NUCLEOTIDE SEQUENCE [LARGE SCALE GENOMIC DNA]</scope>
    <source>
        <strain evidence="7">PF1309</strain>
    </source>
</reference>
<dbReference type="PANTHER" id="PTHR10634">
    <property type="entry name" value="AN1-TYPE ZINC FINGER PROTEIN"/>
    <property type="match status" value="1"/>
</dbReference>
<sequence length="180" mass="18910">MPSSSVPAASGPAATSSAPIPVVSTSNNEQKSPQPSGQVSGNSSPIQAGMLEQSCAQEALSASNVTAKFESDEATGVSLTGSASEAMLVDASPVAGNEIAEGSNATPPTDVTSTKKAIRCPVCNKKLKLIERFECRCGGTYCRPHSHDREHNCTFDYKAMEREAIRKNNPVVVSEKIQRL</sequence>
<name>A0A2A2LXW1_9BILA</name>
<dbReference type="Pfam" id="PF01428">
    <property type="entry name" value="zf-AN1"/>
    <property type="match status" value="1"/>
</dbReference>
<keyword evidence="8" id="KW-1185">Reference proteome</keyword>
<dbReference type="Proteomes" id="UP000218231">
    <property type="component" value="Unassembled WGS sequence"/>
</dbReference>
<feature type="compositionally biased region" description="Low complexity" evidence="5">
    <location>
        <begin position="1"/>
        <end position="21"/>
    </location>
</feature>
<dbReference type="PANTHER" id="PTHR10634:SF149">
    <property type="entry name" value="AN1-TYPE DOMAIN-CONTAINING PROTEIN-RELATED"/>
    <property type="match status" value="1"/>
</dbReference>
<dbReference type="PROSITE" id="PS51039">
    <property type="entry name" value="ZF_AN1"/>
    <property type="match status" value="1"/>
</dbReference>
<evidence type="ECO:0000256" key="3">
    <source>
        <dbReference type="ARBA" id="ARBA00022833"/>
    </source>
</evidence>
<keyword evidence="3" id="KW-0862">Zinc</keyword>
<evidence type="ECO:0000313" key="8">
    <source>
        <dbReference type="Proteomes" id="UP000218231"/>
    </source>
</evidence>
<dbReference type="InterPro" id="IPR050652">
    <property type="entry name" value="AN1_A20_ZnFinger"/>
</dbReference>
<feature type="compositionally biased region" description="Polar residues" evidence="5">
    <location>
        <begin position="23"/>
        <end position="46"/>
    </location>
</feature>
<dbReference type="Gene3D" id="4.10.1110.10">
    <property type="entry name" value="AN1-like Zinc finger"/>
    <property type="match status" value="1"/>
</dbReference>
<dbReference type="InterPro" id="IPR000058">
    <property type="entry name" value="Znf_AN1"/>
</dbReference>
<dbReference type="STRING" id="2018661.A0A2A2LXW1"/>
<evidence type="ECO:0000259" key="6">
    <source>
        <dbReference type="PROSITE" id="PS51039"/>
    </source>
</evidence>
<evidence type="ECO:0000256" key="2">
    <source>
        <dbReference type="ARBA" id="ARBA00022771"/>
    </source>
</evidence>
<proteinExistence type="predicted"/>
<feature type="domain" description="AN1-type" evidence="6">
    <location>
        <begin position="114"/>
        <end position="161"/>
    </location>
</feature>